<dbReference type="InterPro" id="IPR009936">
    <property type="entry name" value="DUF1468"/>
</dbReference>
<proteinExistence type="predicted"/>
<evidence type="ECO:0000259" key="2">
    <source>
        <dbReference type="Pfam" id="PF07331"/>
    </source>
</evidence>
<organism evidence="3 4">
    <name type="scientific">Marinimicrococcus flavescens</name>
    <dbReference type="NCBI Taxonomy" id="3031815"/>
    <lineage>
        <taxon>Bacteria</taxon>
        <taxon>Pseudomonadati</taxon>
        <taxon>Pseudomonadota</taxon>
        <taxon>Alphaproteobacteria</taxon>
        <taxon>Geminicoccales</taxon>
        <taxon>Geminicoccaceae</taxon>
        <taxon>Marinimicrococcus</taxon>
    </lineage>
</organism>
<feature type="transmembrane region" description="Helical" evidence="1">
    <location>
        <begin position="50"/>
        <end position="68"/>
    </location>
</feature>
<evidence type="ECO:0000313" key="4">
    <source>
        <dbReference type="Proteomes" id="UP001301140"/>
    </source>
</evidence>
<accession>A0AAP3XRS2</accession>
<feature type="transmembrane region" description="Helical" evidence="1">
    <location>
        <begin position="121"/>
        <end position="143"/>
    </location>
</feature>
<reference evidence="3 4" key="1">
    <citation type="submission" date="2023-03" db="EMBL/GenBank/DDBJ databases">
        <title>YIM 152171 draft genome.</title>
        <authorList>
            <person name="Yang Z."/>
        </authorList>
    </citation>
    <scope>NUCLEOTIDE SEQUENCE [LARGE SCALE GENOMIC DNA]</scope>
    <source>
        <strain evidence="3 4">YIM 152171</strain>
    </source>
</reference>
<keyword evidence="4" id="KW-1185">Reference proteome</keyword>
<dbReference type="RefSeq" id="WP_327789247.1">
    <property type="nucleotide sequence ID" value="NZ_JARGEQ010000095.1"/>
</dbReference>
<keyword evidence="1" id="KW-1133">Transmembrane helix</keyword>
<name>A0AAP3XRS2_9PROT</name>
<dbReference type="Pfam" id="PF07331">
    <property type="entry name" value="TctB"/>
    <property type="match status" value="1"/>
</dbReference>
<keyword evidence="1" id="KW-0812">Transmembrane</keyword>
<comment type="caution">
    <text evidence="3">The sequence shown here is derived from an EMBL/GenBank/DDBJ whole genome shotgun (WGS) entry which is preliminary data.</text>
</comment>
<evidence type="ECO:0000313" key="3">
    <source>
        <dbReference type="EMBL" id="MDF1586827.1"/>
    </source>
</evidence>
<gene>
    <name evidence="3" type="ORF">PZ740_10595</name>
</gene>
<feature type="transmembrane region" description="Helical" evidence="1">
    <location>
        <begin position="80"/>
        <end position="109"/>
    </location>
</feature>
<evidence type="ECO:0000256" key="1">
    <source>
        <dbReference type="SAM" id="Phobius"/>
    </source>
</evidence>
<protein>
    <submittedName>
        <fullName evidence="3">Tripartite tricarboxylate transporter TctB family protein</fullName>
    </submittedName>
</protein>
<feature type="domain" description="DUF1468" evidence="2">
    <location>
        <begin position="10"/>
        <end position="146"/>
    </location>
</feature>
<dbReference type="EMBL" id="JARGEQ010000095">
    <property type="protein sequence ID" value="MDF1586827.1"/>
    <property type="molecule type" value="Genomic_DNA"/>
</dbReference>
<dbReference type="Proteomes" id="UP001301140">
    <property type="component" value="Unassembled WGS sequence"/>
</dbReference>
<dbReference type="AlphaFoldDB" id="A0AAP3XRS2"/>
<keyword evidence="1" id="KW-0472">Membrane</keyword>
<sequence length="154" mass="17052">MRVGVRDTSFGAVMLAAAGLLWLETGRDAYQEGGVLGYGFDPAFFPRILIVLWSAAALLLILRSVVLWDKDAPEPRWGMAGLAVALTGLYVLLIGKIGFLFASMAFMALLMPLMGYRRLPVLLPVAVLFPIAVWYTFNFLLFIPLPTSPWFVRL</sequence>